<dbReference type="PANTHER" id="PTHR22928:SF3">
    <property type="entry name" value="TELOMERE-ASSOCIATED PROTEIN RIF1"/>
    <property type="match status" value="1"/>
</dbReference>
<dbReference type="InterPro" id="IPR016024">
    <property type="entry name" value="ARM-type_fold"/>
</dbReference>
<feature type="region of interest" description="Disordered" evidence="1">
    <location>
        <begin position="1296"/>
        <end position="1401"/>
    </location>
</feature>
<name>A0AAJ7ISZ1_9HYME</name>
<feature type="region of interest" description="Disordered" evidence="1">
    <location>
        <begin position="1433"/>
        <end position="1487"/>
    </location>
</feature>
<accession>A0AAJ7ISZ1</accession>
<feature type="compositionally biased region" description="Low complexity" evidence="1">
    <location>
        <begin position="1372"/>
        <end position="1381"/>
    </location>
</feature>
<proteinExistence type="predicted"/>
<dbReference type="InterPro" id="IPR018247">
    <property type="entry name" value="EF_Hand_1_Ca_BS"/>
</dbReference>
<gene>
    <name evidence="3" type="primary">LOC108622797</name>
</gene>
<dbReference type="GO" id="GO:0140445">
    <property type="term" value="C:chromosome, telomeric repeat region"/>
    <property type="evidence" value="ECO:0007669"/>
    <property type="project" value="TreeGrafter"/>
</dbReference>
<feature type="compositionally biased region" description="Polar residues" evidence="1">
    <location>
        <begin position="1785"/>
        <end position="1797"/>
    </location>
</feature>
<keyword evidence="2" id="KW-1185">Reference proteome</keyword>
<feature type="compositionally biased region" description="Basic and acidic residues" evidence="1">
    <location>
        <begin position="1433"/>
        <end position="1443"/>
    </location>
</feature>
<feature type="region of interest" description="Disordered" evidence="1">
    <location>
        <begin position="1785"/>
        <end position="1846"/>
    </location>
</feature>
<dbReference type="GO" id="GO:0005634">
    <property type="term" value="C:nucleus"/>
    <property type="evidence" value="ECO:0007669"/>
    <property type="project" value="TreeGrafter"/>
</dbReference>
<dbReference type="Proteomes" id="UP000694925">
    <property type="component" value="Unplaced"/>
</dbReference>
<sequence>MQSLPRILKMLRENSNIKEKREALTYIRSNSRKLESTKGIKEEQYKELCKLIVDAFAYGNNDIQNEAYETLNVVIREFKDHTLNLFEAMSQISQKHRLKILKLLEVVEENAVSTFANDPHAVNIFNNCLCTIQTNTMPWIAPTACVDNIQALIEAESKQLSEDQRLQEETINYCITFLRRLYKIAEITSDIKTQRFNALLMDKVVLLAYMGHKRQRGPALKLLQQALATDIVTHVHTKLPNVWNQYVAALQSTYWKRMLLLVSACELDWATQWNISIQFLGMHLHRGASLINNLLSVEEKAFKSTDTIIRRQAFLSWKLLADNFALDPQELATPRRIKLLCIPLNAKNSKTESIALTKLEVWWHVIIKLYKDIAKCVNPVITQFLNFCFGPLGDTPFLSSKFDIIASPGKRFFKTKLVAVDALCQLLVTKQENAVFSAILEERLPHSITDAVFQQCYQSIIHSVGEALLVLSQLTDAEMKNRYQLGKILWTSLVNYMQESKMEDKGVMYKNIVSVITELTNYAGNKPMIKNLILDLILFEITDLSKNFNFQDDTLSGLLFKFLQTPSIMNETDKEHYGALKRLLWHCIKSQTENVYYAHAFTCLKKMNYTLHESCAAVKKETVLELWHILADVLGKYMSDIQEINEGTTADHNLNTVESIVAFPFAHLCTDDPEKIQEISKAWKHLYKQFEMRTDLMSSVKSNEILLNIASKMQDCLRKNGKSSSLIIQCLDVLLSTINYKLLLAYTEVPSIAHLLVELIIYFLHNSKSNECEFAIKALSSVIISIYVQSMEKVLPYLHVCKPAIESMLQTTLEELHKEVKNTWETVLIVFKGLDKEINSDLILLYKKAIIQALNHPYVEIQSQTLDWYSDLYESRNILGNGRKLLLEDIEKVGNWTRGQFMSKYEVNGKKKNQVEKPADSVKIVSSLQKSTSQKSTVKESDKKTSVDTKRISIDSDSQDYVLIKTDLKFDVNRLTEHQKESLKRRREDIQAIYTDLSQSSSQDTENLQEWFDKKSKSLEETEKGQNKKENSSIKSILDDDANKENKIEAKELEMISRPIEHDTKPVESVGQNSTLEIVQKVKSSVDHNENSTRGSQVVIADKTTFDIAETKPSADFVTKDVKSTNQEESSENREDQRLSPSMLDSGKRRSRYSFPGRSNTLAKSEDVASSQPGQSSTAQTLQRTRTKAMRSQFENLIRINKQQSLDNVENKLAKEDKRGTKRRSVLEDETEGPVHRQRRKITQLDPISDDDSVKSAEQDSAPFNLEDMSQVDKRTRKEMHRLRINMIFDSPLSTCRRSKAHEDNTREVTPKRQSPELKNSRSKIPEPKGKSSKPARMKKPDKTTEVKKVDDVKKSSPNKKNETDEARSEESNSSDSKSSNRTQETDIESGLADENIQIENDTEDIIEDSQLLKLDKNRICNINKVQQNVDISKTESAKEALKSNDMLETEAEEKRDDENVQEEKISKMIHDDKSKDNGKTVSNDKLSNVIEDINEDISKESQTQSQADTKDIIESSQELSGTDKKSNDVQCMIKTRKVEHTSPSARTNETVVEDREITDIDLNCDNDNNEVPRNSVKAFDEVNEVCTVEPKISTHVIETSPCDNEKDVAPETQKINDPSTSKISLDFPSPKSNVKRQMKFKPYSGQGRAAHMLGLVTKQARMEAEANVITLDDAPPVKKTKGKDTENDTVLSKKEQATTLKETDKVTTACSSRQEKIFSNMRSADYCSSPSMKLFSSLKNDGEKFFSKDKSIDCIPLQTEAQIDKSSDETSAEAVELPILEWSSANPPSLTASPSASILKRQRQSFPEPDPESTTPSKRKRVSFADPPVSKEMGYETTESPHKSNKFASRSLLMRKDSPFRLKHTKHRMMSIDLDKLDNTEDVDPASTTEVDLQCERENEMLTKIAEELEYTECVMDTQTLCGATENESTSANTHQIKMEKLSGEFQVTEGLTFSKRVEATTAKKDEILEMSRNSNSSLECNELDDSKTQEDIFAGKHTEHDYSMKISKVNSNLGTAAAQTTTVANSIMLDSLKFNVENESIIEHSSEKRTNSENLEDTVDAANLTGLNSSANSDEIFCNKLMRTSTQTSENIQDQDTLPVTDSVFASLPLSQESSNEFNVEIPHPELLDSIHPIYPALTSCKKPVATIIDHLTYPLWAQNLSAHLMNKNIQTIGDLARLSEREINRIPVKGNSKVEFVKSILKCFEKMCTVKETTEDSRSDKVSFSVNTNVPTSTPKEMLQDNETQNNSVNNSILVSQPSSHIFESMVVSEKNAAEMSKDVDITECILQEPGPSKAVTGSVTESAVNSSTPVSNATPVTPKTKTVGTCTSSDSVYFSKTVANKATKSVAAQMALADLLDEIDVNLVLESAARRCSPEKLLLQYKDKMRHVPQVELETETLKVLSSERINYNEVTLKAACRACGVNKVLLRLPDIFSADKEFFVKVLNTYKKKIRASDCLNILDFNEIKDAVCEKCTTSEIADMFSKKLQDEEQQGTRNSMTELPILDSYLLLKRMPMDVIISNTVANDELIPSAVVLDIALQNNSANVIAQALKSQSPSVMKTVFDALWSPEFAAKHMLESSESKEDLLKIFKEVSSKLSKEDLLQAFYESMNAKLLIKEKKN</sequence>
<dbReference type="PROSITE" id="PS00018">
    <property type="entry name" value="EF_HAND_1"/>
    <property type="match status" value="1"/>
</dbReference>
<feature type="compositionally biased region" description="Basic and acidic residues" evidence="1">
    <location>
        <begin position="1453"/>
        <end position="1479"/>
    </location>
</feature>
<feature type="region of interest" description="Disordered" evidence="1">
    <location>
        <begin position="2225"/>
        <end position="2247"/>
    </location>
</feature>
<feature type="compositionally biased region" description="Polar residues" evidence="1">
    <location>
        <begin position="1614"/>
        <end position="1624"/>
    </location>
</feature>
<protein>
    <submittedName>
        <fullName evidence="3">Telomere-associated protein RIF1-like</fullName>
    </submittedName>
</protein>
<organism evidence="2 3">
    <name type="scientific">Ceratina calcarata</name>
    <dbReference type="NCBI Taxonomy" id="156304"/>
    <lineage>
        <taxon>Eukaryota</taxon>
        <taxon>Metazoa</taxon>
        <taxon>Ecdysozoa</taxon>
        <taxon>Arthropoda</taxon>
        <taxon>Hexapoda</taxon>
        <taxon>Insecta</taxon>
        <taxon>Pterygota</taxon>
        <taxon>Neoptera</taxon>
        <taxon>Endopterygota</taxon>
        <taxon>Hymenoptera</taxon>
        <taxon>Apocrita</taxon>
        <taxon>Aculeata</taxon>
        <taxon>Apoidea</taxon>
        <taxon>Anthophila</taxon>
        <taxon>Apidae</taxon>
        <taxon>Ceratina</taxon>
        <taxon>Zadontomerus</taxon>
    </lineage>
</organism>
<feature type="region of interest" description="Disordered" evidence="1">
    <location>
        <begin position="1017"/>
        <end position="1040"/>
    </location>
</feature>
<feature type="compositionally biased region" description="Basic and acidic residues" evidence="1">
    <location>
        <begin position="1339"/>
        <end position="1371"/>
    </location>
</feature>
<feature type="compositionally biased region" description="Basic and acidic residues" evidence="1">
    <location>
        <begin position="1209"/>
        <end position="1219"/>
    </location>
</feature>
<dbReference type="SUPFAM" id="SSF48371">
    <property type="entry name" value="ARM repeat"/>
    <property type="match status" value="1"/>
</dbReference>
<dbReference type="CDD" id="cd14267">
    <property type="entry name" value="Rif1_CTD_C-II_like"/>
    <property type="match status" value="1"/>
</dbReference>
<feature type="region of interest" description="Disordered" evidence="1">
    <location>
        <begin position="1209"/>
        <end position="1272"/>
    </location>
</feature>
<dbReference type="PANTHER" id="PTHR22928">
    <property type="entry name" value="TELOMERE-ASSOCIATED PROTEIN RIF1"/>
    <property type="match status" value="1"/>
</dbReference>
<dbReference type="GO" id="GO:0000723">
    <property type="term" value="P:telomere maintenance"/>
    <property type="evidence" value="ECO:0007669"/>
    <property type="project" value="TreeGrafter"/>
</dbReference>
<evidence type="ECO:0000313" key="2">
    <source>
        <dbReference type="Proteomes" id="UP000694925"/>
    </source>
</evidence>
<feature type="compositionally biased region" description="Basic and acidic residues" evidence="1">
    <location>
        <begin position="1301"/>
        <end position="1330"/>
    </location>
</feature>
<dbReference type="KEGG" id="ccal:108622797"/>
<feature type="region of interest" description="Disordered" evidence="1">
    <location>
        <begin position="1117"/>
        <end position="1189"/>
    </location>
</feature>
<feature type="compositionally biased region" description="Polar residues" evidence="1">
    <location>
        <begin position="1157"/>
        <end position="1184"/>
    </location>
</feature>
<dbReference type="GeneID" id="108622797"/>
<evidence type="ECO:0000313" key="3">
    <source>
        <dbReference type="RefSeq" id="XP_017876374.1"/>
    </source>
</evidence>
<evidence type="ECO:0000256" key="1">
    <source>
        <dbReference type="SAM" id="MobiDB-lite"/>
    </source>
</evidence>
<reference evidence="3" key="1">
    <citation type="submission" date="2025-08" db="UniProtKB">
        <authorList>
            <consortium name="RefSeq"/>
        </authorList>
    </citation>
    <scope>IDENTIFICATION</scope>
    <source>
        <tissue evidence="3">Whole body</tissue>
    </source>
</reference>
<feature type="region of interest" description="Disordered" evidence="1">
    <location>
        <begin position="1603"/>
        <end position="1634"/>
    </location>
</feature>
<dbReference type="RefSeq" id="XP_017876374.1">
    <property type="nucleotide sequence ID" value="XM_018020885.2"/>
</dbReference>